<proteinExistence type="predicted"/>
<organism evidence="1 2">
    <name type="scientific">Aspergillus indologenus CBS 114.80</name>
    <dbReference type="NCBI Taxonomy" id="1450541"/>
    <lineage>
        <taxon>Eukaryota</taxon>
        <taxon>Fungi</taxon>
        <taxon>Dikarya</taxon>
        <taxon>Ascomycota</taxon>
        <taxon>Pezizomycotina</taxon>
        <taxon>Eurotiomycetes</taxon>
        <taxon>Eurotiomycetidae</taxon>
        <taxon>Eurotiales</taxon>
        <taxon>Aspergillaceae</taxon>
        <taxon>Aspergillus</taxon>
        <taxon>Aspergillus subgen. Circumdati</taxon>
    </lineage>
</organism>
<sequence>MPSASAFLRPPLLDSRGKAIDDLRFPFQSPFMVRILVSTRIPRHLPCCAVHVAFVSQLCSRFQVRQTKLRKRNLIAKNVPCELDPASTKLYLL</sequence>
<evidence type="ECO:0000313" key="2">
    <source>
        <dbReference type="Proteomes" id="UP000248817"/>
    </source>
</evidence>
<evidence type="ECO:0000313" key="1">
    <source>
        <dbReference type="EMBL" id="PYI30612.1"/>
    </source>
</evidence>
<dbReference type="Proteomes" id="UP000248817">
    <property type="component" value="Unassembled WGS sequence"/>
</dbReference>
<dbReference type="AlphaFoldDB" id="A0A2V5I672"/>
<accession>A0A2V5I672</accession>
<reference evidence="1 2" key="1">
    <citation type="submission" date="2018-02" db="EMBL/GenBank/DDBJ databases">
        <title>The genomes of Aspergillus section Nigri reveals drivers in fungal speciation.</title>
        <authorList>
            <consortium name="DOE Joint Genome Institute"/>
            <person name="Vesth T.C."/>
            <person name="Nybo J."/>
            <person name="Theobald S."/>
            <person name="Brandl J."/>
            <person name="Frisvad J.C."/>
            <person name="Nielsen K.F."/>
            <person name="Lyhne E.K."/>
            <person name="Kogle M.E."/>
            <person name="Kuo A."/>
            <person name="Riley R."/>
            <person name="Clum A."/>
            <person name="Nolan M."/>
            <person name="Lipzen A."/>
            <person name="Salamov A."/>
            <person name="Henrissat B."/>
            <person name="Wiebenga A."/>
            <person name="De vries R.P."/>
            <person name="Grigoriev I.V."/>
            <person name="Mortensen U.H."/>
            <person name="Andersen M.R."/>
            <person name="Baker S.E."/>
        </authorList>
    </citation>
    <scope>NUCLEOTIDE SEQUENCE [LARGE SCALE GENOMIC DNA]</scope>
    <source>
        <strain evidence="1 2">CBS 114.80</strain>
    </source>
</reference>
<gene>
    <name evidence="1" type="ORF">BP00DRAFT_199126</name>
</gene>
<keyword evidence="2" id="KW-1185">Reference proteome</keyword>
<protein>
    <submittedName>
        <fullName evidence="1">Uncharacterized protein</fullName>
    </submittedName>
</protein>
<dbReference type="EMBL" id="KZ825513">
    <property type="protein sequence ID" value="PYI30612.1"/>
    <property type="molecule type" value="Genomic_DNA"/>
</dbReference>
<name>A0A2V5I672_9EURO</name>